<dbReference type="GO" id="GO:0046930">
    <property type="term" value="C:pore complex"/>
    <property type="evidence" value="ECO:0007669"/>
    <property type="project" value="UniProtKB-KW"/>
</dbReference>
<dbReference type="Proteomes" id="UP000271003">
    <property type="component" value="Chromosome"/>
</dbReference>
<evidence type="ECO:0000259" key="12">
    <source>
        <dbReference type="Pfam" id="PF13609"/>
    </source>
</evidence>
<dbReference type="SUPFAM" id="SSF56935">
    <property type="entry name" value="Porins"/>
    <property type="match status" value="1"/>
</dbReference>
<evidence type="ECO:0000256" key="9">
    <source>
        <dbReference type="ARBA" id="ARBA00023136"/>
    </source>
</evidence>
<protein>
    <submittedName>
        <fullName evidence="13">Outer membrane porin protein</fullName>
    </submittedName>
</protein>
<keyword evidence="5" id="KW-0812">Transmembrane</keyword>
<evidence type="ECO:0000256" key="1">
    <source>
        <dbReference type="ARBA" id="ARBA00004571"/>
    </source>
</evidence>
<feature type="domain" description="Porin" evidence="12">
    <location>
        <begin position="67"/>
        <end position="412"/>
    </location>
</feature>
<dbReference type="GO" id="GO:0009279">
    <property type="term" value="C:cell outer membrane"/>
    <property type="evidence" value="ECO:0007669"/>
    <property type="project" value="UniProtKB-SubCell"/>
</dbReference>
<name>A0A2Z6IBC1_9BURK</name>
<comment type="subunit">
    <text evidence="2">Homotrimer.</text>
</comment>
<keyword evidence="14" id="KW-1185">Reference proteome</keyword>
<keyword evidence="4" id="KW-1134">Transmembrane beta strand</keyword>
<dbReference type="OrthoDB" id="8679056at2"/>
<dbReference type="InterPro" id="IPR033900">
    <property type="entry name" value="Gram_neg_porin_domain"/>
</dbReference>
<dbReference type="GO" id="GO:0015288">
    <property type="term" value="F:porin activity"/>
    <property type="evidence" value="ECO:0007669"/>
    <property type="project" value="UniProtKB-KW"/>
</dbReference>
<dbReference type="Pfam" id="PF13609">
    <property type="entry name" value="Porin_4"/>
    <property type="match status" value="1"/>
</dbReference>
<evidence type="ECO:0000256" key="8">
    <source>
        <dbReference type="ARBA" id="ARBA00023114"/>
    </source>
</evidence>
<evidence type="ECO:0000256" key="5">
    <source>
        <dbReference type="ARBA" id="ARBA00022692"/>
    </source>
</evidence>
<gene>
    <name evidence="13" type="ORF">SUTMEG_17360</name>
</gene>
<keyword evidence="10" id="KW-0998">Cell outer membrane</keyword>
<evidence type="ECO:0000256" key="2">
    <source>
        <dbReference type="ARBA" id="ARBA00011233"/>
    </source>
</evidence>
<evidence type="ECO:0000313" key="13">
    <source>
        <dbReference type="EMBL" id="BBF23845.1"/>
    </source>
</evidence>
<keyword evidence="7" id="KW-0406">Ion transport</keyword>
<evidence type="ECO:0000256" key="4">
    <source>
        <dbReference type="ARBA" id="ARBA00022452"/>
    </source>
</evidence>
<dbReference type="InterPro" id="IPR023614">
    <property type="entry name" value="Porin_dom_sf"/>
</dbReference>
<dbReference type="GO" id="GO:0006811">
    <property type="term" value="P:monoatomic ion transport"/>
    <property type="evidence" value="ECO:0007669"/>
    <property type="project" value="UniProtKB-KW"/>
</dbReference>
<dbReference type="CDD" id="cd00342">
    <property type="entry name" value="gram_neg_porins"/>
    <property type="match status" value="1"/>
</dbReference>
<dbReference type="KEGG" id="sutt:SUTMEG_17360"/>
<evidence type="ECO:0000256" key="6">
    <source>
        <dbReference type="ARBA" id="ARBA00022729"/>
    </source>
</evidence>
<evidence type="ECO:0000313" key="14">
    <source>
        <dbReference type="Proteomes" id="UP000271003"/>
    </source>
</evidence>
<dbReference type="PANTHER" id="PTHR34501">
    <property type="entry name" value="PROTEIN YDDL-RELATED"/>
    <property type="match status" value="1"/>
</dbReference>
<dbReference type="InterPro" id="IPR050298">
    <property type="entry name" value="Gram-neg_bact_OMP"/>
</dbReference>
<accession>A0A2Z6IBC1</accession>
<keyword evidence="9" id="KW-0472">Membrane</keyword>
<dbReference type="AlphaFoldDB" id="A0A2Z6IBC1"/>
<dbReference type="Gene3D" id="2.40.160.10">
    <property type="entry name" value="Porin"/>
    <property type="match status" value="1"/>
</dbReference>
<feature type="region of interest" description="Disordered" evidence="11">
    <location>
        <begin position="28"/>
        <end position="50"/>
    </location>
</feature>
<organism evidence="13 14">
    <name type="scientific">Sutterella megalosphaeroides</name>
    <dbReference type="NCBI Taxonomy" id="2494234"/>
    <lineage>
        <taxon>Bacteria</taxon>
        <taxon>Pseudomonadati</taxon>
        <taxon>Pseudomonadota</taxon>
        <taxon>Betaproteobacteria</taxon>
        <taxon>Burkholderiales</taxon>
        <taxon>Sutterellaceae</taxon>
        <taxon>Sutterella</taxon>
    </lineage>
</organism>
<keyword evidence="6" id="KW-0732">Signal</keyword>
<evidence type="ECO:0000256" key="7">
    <source>
        <dbReference type="ARBA" id="ARBA00023065"/>
    </source>
</evidence>
<keyword evidence="8" id="KW-0626">Porin</keyword>
<dbReference type="PANTHER" id="PTHR34501:SF9">
    <property type="entry name" value="MAJOR OUTER MEMBRANE PROTEIN P.IA"/>
    <property type="match status" value="1"/>
</dbReference>
<dbReference type="EMBL" id="AP018786">
    <property type="protein sequence ID" value="BBF23845.1"/>
    <property type="molecule type" value="Genomic_DNA"/>
</dbReference>
<evidence type="ECO:0000256" key="10">
    <source>
        <dbReference type="ARBA" id="ARBA00023237"/>
    </source>
</evidence>
<comment type="subcellular location">
    <subcellularLocation>
        <location evidence="1">Cell outer membrane</location>
        <topology evidence="1">Multi-pass membrane protein</topology>
    </subcellularLocation>
</comment>
<evidence type="ECO:0000256" key="3">
    <source>
        <dbReference type="ARBA" id="ARBA00022448"/>
    </source>
</evidence>
<sequence length="443" mass="46381">MTAEGLSHVGAPLCASLGCDLVLNPTNLTNHTKKEKPRTAPTDPAVRGPTMHTTQLRISALALATSLAALGAASTSALAAETEIYGQIDTGFYAVDSKGKNPTLEMKPSIDVSSYWGLRGRESLGETGYVHFVLESGFEGDTGRVANDARAGALFSREAMVVIGREGTGEIALGRTAGFLGSTGTYAQWAATGMNPLASNAPDAALAGVFQSSPIMDNAIVVKSAPIHGVTLLGQFSNSTNQATYPESEGFSNTEHLYALAAGWKGENATALLAWQMIDYANAANGPQPHDAKPTHNIFAGASRGFGDLRVHVAYQHLENARGMLGVPSVISASSMGFDGAASREGFRADAFSIGANAPLLGGRLHGSVKVVTGEWRGERGAAADTEGERWVGALRWAYRFSKRTGFYVLGTYAYANGMFENTDASNAIANRATAAAGLTHKF</sequence>
<evidence type="ECO:0000256" key="11">
    <source>
        <dbReference type="SAM" id="MobiDB-lite"/>
    </source>
</evidence>
<reference evidence="13 14" key="1">
    <citation type="journal article" date="2018" name="Int. J. Syst. Evol. Microbiol.">
        <title>Mesosutterella multiformis gen. nov., sp. nov., a member of the family Sutterellaceae and Sutterella megalosphaeroides sp. nov., isolated from human faeces.</title>
        <authorList>
            <person name="Sakamoto M."/>
            <person name="Ikeyama N."/>
            <person name="Kunihiro T."/>
            <person name="Iino T."/>
            <person name="Yuki M."/>
            <person name="Ohkuma M."/>
        </authorList>
    </citation>
    <scope>NUCLEOTIDE SEQUENCE [LARGE SCALE GENOMIC DNA]</scope>
    <source>
        <strain evidence="13 14">6FBBBH3</strain>
    </source>
</reference>
<keyword evidence="3" id="KW-0813">Transport</keyword>
<proteinExistence type="predicted"/>